<name>A0ACB7USA4_DIOAL</name>
<protein>
    <submittedName>
        <fullName evidence="1">Uncharacterized protein</fullName>
    </submittedName>
</protein>
<evidence type="ECO:0000313" key="2">
    <source>
        <dbReference type="Proteomes" id="UP000827976"/>
    </source>
</evidence>
<keyword evidence="2" id="KW-1185">Reference proteome</keyword>
<evidence type="ECO:0000313" key="1">
    <source>
        <dbReference type="EMBL" id="KAH7663556.1"/>
    </source>
</evidence>
<sequence>MSFSHDLPDDFKNPEKPSPVPETSDLEESLKDIVDFEFLLHDPVAMLPADELFSDEPDPGLSQSPSPAVPSQSPSNWRSNLDNQVKTYKDVSVQIWTICTIKSPI</sequence>
<accession>A0ACB7USA4</accession>
<organism evidence="1 2">
    <name type="scientific">Dioscorea alata</name>
    <name type="common">Purple yam</name>
    <dbReference type="NCBI Taxonomy" id="55571"/>
    <lineage>
        <taxon>Eukaryota</taxon>
        <taxon>Viridiplantae</taxon>
        <taxon>Streptophyta</taxon>
        <taxon>Embryophyta</taxon>
        <taxon>Tracheophyta</taxon>
        <taxon>Spermatophyta</taxon>
        <taxon>Magnoliopsida</taxon>
        <taxon>Liliopsida</taxon>
        <taxon>Dioscoreales</taxon>
        <taxon>Dioscoreaceae</taxon>
        <taxon>Dioscorea</taxon>
    </lineage>
</organism>
<dbReference type="Proteomes" id="UP000827976">
    <property type="component" value="Chromosome 14"/>
</dbReference>
<gene>
    <name evidence="1" type="ORF">IHE45_14G063600</name>
</gene>
<reference evidence="2" key="1">
    <citation type="journal article" date="2022" name="Nat. Commun.">
        <title>Chromosome evolution and the genetic basis of agronomically important traits in greater yam.</title>
        <authorList>
            <person name="Bredeson J.V."/>
            <person name="Lyons J.B."/>
            <person name="Oniyinde I.O."/>
            <person name="Okereke N.R."/>
            <person name="Kolade O."/>
            <person name="Nnabue I."/>
            <person name="Nwadili C.O."/>
            <person name="Hribova E."/>
            <person name="Parker M."/>
            <person name="Nwogha J."/>
            <person name="Shu S."/>
            <person name="Carlson J."/>
            <person name="Kariba R."/>
            <person name="Muthemba S."/>
            <person name="Knop K."/>
            <person name="Barton G.J."/>
            <person name="Sherwood A.V."/>
            <person name="Lopez-Montes A."/>
            <person name="Asiedu R."/>
            <person name="Jamnadass R."/>
            <person name="Muchugi A."/>
            <person name="Goodstein D."/>
            <person name="Egesi C.N."/>
            <person name="Featherston J."/>
            <person name="Asfaw A."/>
            <person name="Simpson G.G."/>
            <person name="Dolezel J."/>
            <person name="Hendre P.S."/>
            <person name="Van Deynze A."/>
            <person name="Kumar P.L."/>
            <person name="Obidiegwu J.E."/>
            <person name="Bhattacharjee R."/>
            <person name="Rokhsar D.S."/>
        </authorList>
    </citation>
    <scope>NUCLEOTIDE SEQUENCE [LARGE SCALE GENOMIC DNA]</scope>
    <source>
        <strain evidence="2">cv. TDa95/00328</strain>
    </source>
</reference>
<comment type="caution">
    <text evidence="1">The sequence shown here is derived from an EMBL/GenBank/DDBJ whole genome shotgun (WGS) entry which is preliminary data.</text>
</comment>
<dbReference type="EMBL" id="CM037024">
    <property type="protein sequence ID" value="KAH7663556.1"/>
    <property type="molecule type" value="Genomic_DNA"/>
</dbReference>
<proteinExistence type="predicted"/>